<dbReference type="GO" id="GO:0004930">
    <property type="term" value="F:G protein-coupled receptor activity"/>
    <property type="evidence" value="ECO:0007669"/>
    <property type="project" value="UniProtKB-KW"/>
</dbReference>
<evidence type="ECO:0000256" key="3">
    <source>
        <dbReference type="ARBA" id="ARBA00022989"/>
    </source>
</evidence>
<keyword evidence="6" id="KW-0675">Receptor</keyword>
<dbReference type="InterPro" id="IPR017452">
    <property type="entry name" value="GPCR_Rhodpsn_7TM"/>
</dbReference>
<name>A0A8B8DQL5_CRAVI</name>
<evidence type="ECO:0000256" key="4">
    <source>
        <dbReference type="ARBA" id="ARBA00023040"/>
    </source>
</evidence>
<proteinExistence type="predicted"/>
<feature type="transmembrane region" description="Helical" evidence="8">
    <location>
        <begin position="331"/>
        <end position="353"/>
    </location>
</feature>
<dbReference type="Pfam" id="PF00001">
    <property type="entry name" value="7tm_1"/>
    <property type="match status" value="1"/>
</dbReference>
<sequence>MATDTFRYSMGAGLAIIGVLSVVLNSLLFFVCVKRNRLRRPPQYFLISLAMIDIMAVAVWLSLTVVSLFNDGWVVPQQLCKLQEYTMSMCLYLNSHSFVLLAFERFLLFLRPSKHAEIFINSVVMIMLLALWLFDGTLAAFPYFGWGTVRYFSNQFQCAMDHEKNIRETNFVTVMCFGIPISLCLGLYMFIFIMIRKIRSRGDDNGALIVEINKRAIGDSYSQRLKNQQLKFQNAGTRAQKPNIGKKFTYTEDGYVSNDSSDDENTQKTVQKDSQKQTVQQKKVYHMAKNDLLLMKTYIIMTVLVFLLWLPYVVVTYIFLKNRYANISDEIVFVVVFLCQCTTFIKPLVYVTYNSHFRKHVMKCFRRKASAQRENETASERGYDNMALE</sequence>
<evidence type="ECO:0000313" key="10">
    <source>
        <dbReference type="Proteomes" id="UP000694844"/>
    </source>
</evidence>
<evidence type="ECO:0000259" key="9">
    <source>
        <dbReference type="PROSITE" id="PS50262"/>
    </source>
</evidence>
<organism evidence="10 11">
    <name type="scientific">Crassostrea virginica</name>
    <name type="common">Eastern oyster</name>
    <dbReference type="NCBI Taxonomy" id="6565"/>
    <lineage>
        <taxon>Eukaryota</taxon>
        <taxon>Metazoa</taxon>
        <taxon>Spiralia</taxon>
        <taxon>Lophotrochozoa</taxon>
        <taxon>Mollusca</taxon>
        <taxon>Bivalvia</taxon>
        <taxon>Autobranchia</taxon>
        <taxon>Pteriomorphia</taxon>
        <taxon>Ostreida</taxon>
        <taxon>Ostreoidea</taxon>
        <taxon>Ostreidae</taxon>
        <taxon>Crassostrea</taxon>
    </lineage>
</organism>
<dbReference type="AlphaFoldDB" id="A0A8B8DQL5"/>
<dbReference type="InterPro" id="IPR050125">
    <property type="entry name" value="GPCR_opsins"/>
</dbReference>
<dbReference type="Gene3D" id="1.20.1070.10">
    <property type="entry name" value="Rhodopsin 7-helix transmembrane proteins"/>
    <property type="match status" value="1"/>
</dbReference>
<evidence type="ECO:0000256" key="8">
    <source>
        <dbReference type="SAM" id="Phobius"/>
    </source>
</evidence>
<dbReference type="SUPFAM" id="SSF81321">
    <property type="entry name" value="Family A G protein-coupled receptor-like"/>
    <property type="match status" value="1"/>
</dbReference>
<dbReference type="GO" id="GO:0016020">
    <property type="term" value="C:membrane"/>
    <property type="evidence" value="ECO:0007669"/>
    <property type="project" value="UniProtKB-SubCell"/>
</dbReference>
<accession>A0A8B8DQL5</accession>
<comment type="subcellular location">
    <subcellularLocation>
        <location evidence="1">Membrane</location>
        <topology evidence="1">Multi-pass membrane protein</topology>
    </subcellularLocation>
</comment>
<feature type="transmembrane region" description="Helical" evidence="8">
    <location>
        <begin position="85"/>
        <end position="107"/>
    </location>
</feature>
<evidence type="ECO:0000256" key="1">
    <source>
        <dbReference type="ARBA" id="ARBA00004141"/>
    </source>
</evidence>
<feature type="transmembrane region" description="Helical" evidence="8">
    <location>
        <begin position="44"/>
        <end position="65"/>
    </location>
</feature>
<feature type="transmembrane region" description="Helical" evidence="8">
    <location>
        <begin position="12"/>
        <end position="32"/>
    </location>
</feature>
<dbReference type="CDD" id="cd00637">
    <property type="entry name" value="7tm_classA_rhodopsin-like"/>
    <property type="match status" value="1"/>
</dbReference>
<dbReference type="PROSITE" id="PS50262">
    <property type="entry name" value="G_PROTEIN_RECEP_F1_2"/>
    <property type="match status" value="1"/>
</dbReference>
<keyword evidence="3 8" id="KW-1133">Transmembrane helix</keyword>
<gene>
    <name evidence="11" type="primary">LOC111128518</name>
</gene>
<dbReference type="PRINTS" id="PR00237">
    <property type="entry name" value="GPCRRHODOPSN"/>
</dbReference>
<protein>
    <submittedName>
        <fullName evidence="11">5-hydroxytryptamine receptor 1F-like</fullName>
    </submittedName>
</protein>
<dbReference type="Proteomes" id="UP000694844">
    <property type="component" value="Chromosome 4"/>
</dbReference>
<evidence type="ECO:0000256" key="2">
    <source>
        <dbReference type="ARBA" id="ARBA00022692"/>
    </source>
</evidence>
<feature type="domain" description="G-protein coupled receptors family 1 profile" evidence="9">
    <location>
        <begin position="24"/>
        <end position="350"/>
    </location>
</feature>
<dbReference type="GeneID" id="111128518"/>
<evidence type="ECO:0000256" key="5">
    <source>
        <dbReference type="ARBA" id="ARBA00023136"/>
    </source>
</evidence>
<evidence type="ECO:0000313" key="11">
    <source>
        <dbReference type="RefSeq" id="XP_022329854.1"/>
    </source>
</evidence>
<keyword evidence="2 8" id="KW-0812">Transmembrane</keyword>
<dbReference type="OrthoDB" id="10015560at2759"/>
<dbReference type="InterPro" id="IPR000276">
    <property type="entry name" value="GPCR_Rhodpsn"/>
</dbReference>
<evidence type="ECO:0000256" key="6">
    <source>
        <dbReference type="ARBA" id="ARBA00023170"/>
    </source>
</evidence>
<feature type="transmembrane region" description="Helical" evidence="8">
    <location>
        <begin position="297"/>
        <end position="319"/>
    </location>
</feature>
<dbReference type="KEGG" id="cvn:111128518"/>
<keyword evidence="4" id="KW-0297">G-protein coupled receptor</keyword>
<dbReference type="RefSeq" id="XP_022329854.1">
    <property type="nucleotide sequence ID" value="XM_022474146.1"/>
</dbReference>
<reference evidence="11" key="1">
    <citation type="submission" date="2025-08" db="UniProtKB">
        <authorList>
            <consortium name="RefSeq"/>
        </authorList>
    </citation>
    <scope>IDENTIFICATION</scope>
    <source>
        <tissue evidence="11">Whole sample</tissue>
    </source>
</reference>
<feature type="transmembrane region" description="Helical" evidence="8">
    <location>
        <begin position="119"/>
        <end position="144"/>
    </location>
</feature>
<keyword evidence="7" id="KW-0807">Transducer</keyword>
<evidence type="ECO:0000256" key="7">
    <source>
        <dbReference type="ARBA" id="ARBA00023224"/>
    </source>
</evidence>
<keyword evidence="10" id="KW-1185">Reference proteome</keyword>
<dbReference type="PANTHER" id="PTHR24240">
    <property type="entry name" value="OPSIN"/>
    <property type="match status" value="1"/>
</dbReference>
<keyword evidence="5 8" id="KW-0472">Membrane</keyword>
<feature type="transmembrane region" description="Helical" evidence="8">
    <location>
        <begin position="171"/>
        <end position="195"/>
    </location>
</feature>